<gene>
    <name evidence="1" type="ORF">CRG98_008733</name>
</gene>
<dbReference type="Proteomes" id="UP000233551">
    <property type="component" value="Unassembled WGS sequence"/>
</dbReference>
<dbReference type="AlphaFoldDB" id="A0A2I0KQT8"/>
<accession>A0A2I0KQT8</accession>
<proteinExistence type="predicted"/>
<keyword evidence="2" id="KW-1185">Reference proteome</keyword>
<evidence type="ECO:0000313" key="2">
    <source>
        <dbReference type="Proteomes" id="UP000233551"/>
    </source>
</evidence>
<dbReference type="EMBL" id="PGOL01000426">
    <property type="protein sequence ID" value="PKI70842.1"/>
    <property type="molecule type" value="Genomic_DNA"/>
</dbReference>
<sequence length="234" mass="25497">MVPAYRKEGTSAYPASCGVHECLLGGFTICTGALSCRLRGARALAQRVLQNARAHCPVDCGVHGRISLWIARCTGACPASFAICTGAYLMDLQRSRDARALARRICNMHRRIPHELAESTGACPADLKSTRALTRWTCGVHRHLPSGFTKCTGALPGILHCLKKDAFALLNENAELNENYRVELNEKCVAKVHRHLPGKFTRNTGACPADLQETQALAQRTCVAYCFARGLLCC</sequence>
<reference evidence="1 2" key="1">
    <citation type="submission" date="2017-11" db="EMBL/GenBank/DDBJ databases">
        <title>De-novo sequencing of pomegranate (Punica granatum L.) genome.</title>
        <authorList>
            <person name="Akparov Z."/>
            <person name="Amiraslanov A."/>
            <person name="Hajiyeva S."/>
            <person name="Abbasov M."/>
            <person name="Kaur K."/>
            <person name="Hamwieh A."/>
            <person name="Solovyev V."/>
            <person name="Salamov A."/>
            <person name="Braich B."/>
            <person name="Kosarev P."/>
            <person name="Mahmoud A."/>
            <person name="Hajiyev E."/>
            <person name="Babayeva S."/>
            <person name="Izzatullayeva V."/>
            <person name="Mammadov A."/>
            <person name="Mammadov A."/>
            <person name="Sharifova S."/>
            <person name="Ojaghi J."/>
            <person name="Eynullazada K."/>
            <person name="Bayramov B."/>
            <person name="Abdulazimova A."/>
            <person name="Shahmuradov I."/>
        </authorList>
    </citation>
    <scope>NUCLEOTIDE SEQUENCE [LARGE SCALE GENOMIC DNA]</scope>
    <source>
        <strain evidence="2">cv. AG2017</strain>
        <tissue evidence="1">Leaf</tissue>
    </source>
</reference>
<comment type="caution">
    <text evidence="1">The sequence shown here is derived from an EMBL/GenBank/DDBJ whole genome shotgun (WGS) entry which is preliminary data.</text>
</comment>
<organism evidence="1 2">
    <name type="scientific">Punica granatum</name>
    <name type="common">Pomegranate</name>
    <dbReference type="NCBI Taxonomy" id="22663"/>
    <lineage>
        <taxon>Eukaryota</taxon>
        <taxon>Viridiplantae</taxon>
        <taxon>Streptophyta</taxon>
        <taxon>Embryophyta</taxon>
        <taxon>Tracheophyta</taxon>
        <taxon>Spermatophyta</taxon>
        <taxon>Magnoliopsida</taxon>
        <taxon>eudicotyledons</taxon>
        <taxon>Gunneridae</taxon>
        <taxon>Pentapetalae</taxon>
        <taxon>rosids</taxon>
        <taxon>malvids</taxon>
        <taxon>Myrtales</taxon>
        <taxon>Lythraceae</taxon>
        <taxon>Punica</taxon>
    </lineage>
</organism>
<protein>
    <submittedName>
        <fullName evidence="1">Uncharacterized protein</fullName>
    </submittedName>
</protein>
<dbReference type="CDD" id="cd02980">
    <property type="entry name" value="TRX_Fd_family"/>
    <property type="match status" value="1"/>
</dbReference>
<evidence type="ECO:0000313" key="1">
    <source>
        <dbReference type="EMBL" id="PKI70842.1"/>
    </source>
</evidence>
<name>A0A2I0KQT8_PUNGR</name>